<dbReference type="RefSeq" id="WP_283405389.1">
    <property type="nucleotide sequence ID" value="NZ_FXUI01000002.1"/>
</dbReference>
<evidence type="ECO:0000256" key="2">
    <source>
        <dbReference type="SAM" id="SignalP"/>
    </source>
</evidence>
<gene>
    <name evidence="3" type="ORF">SAMN06296065_102388</name>
</gene>
<keyword evidence="4" id="KW-1185">Reference proteome</keyword>
<sequence>MRRHILPVLLGTVALPVPALAQDHSAHHHVSEPEPSFPVTDTSTGHDHAAMNHGDHHTAPETPPAYTVGSGTSRLPGLDGMHGGLHVNAGEWMVMAHGYVSAQYTDHSGPRGADKLYAPSMAMVTADRKTAFGSLQLRSMFSLDPLMSNRGYPNLFATGETAGGEPLVDRQHPHDLFMELAARVDFDIGAANAFIYGGPVGEPALGPTAFMMRRSARYNPEPPISHHWFDSTHITYGVVTTGVAAAEWQLEASAFRGAEPDEQRWDIETPRFDSWSVRASWTPSPNWVFQTSYGHINEPEAMHPGQDERRFTASAHYANANGISAMAAFSSKDREPGRTLTAWLAEANWDVDAANSVFMRAESVANDELFPDHDDPRHDQPYRVSKIQAGYARRLNIEPFELALGGSLSAYIKPASLDQAYGESPWGYTLFARLSL</sequence>
<dbReference type="Proteomes" id="UP001157910">
    <property type="component" value="Unassembled WGS sequence"/>
</dbReference>
<reference evidence="3 4" key="1">
    <citation type="submission" date="2017-05" db="EMBL/GenBank/DDBJ databases">
        <authorList>
            <person name="Varghese N."/>
            <person name="Submissions S."/>
        </authorList>
    </citation>
    <scope>NUCLEOTIDE SEQUENCE [LARGE SCALE GENOMIC DNA]</scope>
    <source>
        <strain evidence="3 4">SM16</strain>
    </source>
</reference>
<accession>A0ABY1Q4C5</accession>
<feature type="signal peptide" evidence="2">
    <location>
        <begin position="1"/>
        <end position="21"/>
    </location>
</feature>
<evidence type="ECO:0000256" key="1">
    <source>
        <dbReference type="SAM" id="MobiDB-lite"/>
    </source>
</evidence>
<organism evidence="3 4">
    <name type="scientific">Novosphingobium panipatense</name>
    <dbReference type="NCBI Taxonomy" id="428991"/>
    <lineage>
        <taxon>Bacteria</taxon>
        <taxon>Pseudomonadati</taxon>
        <taxon>Pseudomonadota</taxon>
        <taxon>Alphaproteobacteria</taxon>
        <taxon>Sphingomonadales</taxon>
        <taxon>Sphingomonadaceae</taxon>
        <taxon>Novosphingobium</taxon>
    </lineage>
</organism>
<proteinExistence type="predicted"/>
<name>A0ABY1Q4C5_9SPHN</name>
<keyword evidence="2" id="KW-0732">Signal</keyword>
<dbReference type="EMBL" id="FXUI01000002">
    <property type="protein sequence ID" value="SMP57984.1"/>
    <property type="molecule type" value="Genomic_DNA"/>
</dbReference>
<evidence type="ECO:0000313" key="4">
    <source>
        <dbReference type="Proteomes" id="UP001157910"/>
    </source>
</evidence>
<dbReference type="SUPFAM" id="SSF56935">
    <property type="entry name" value="Porins"/>
    <property type="match status" value="1"/>
</dbReference>
<evidence type="ECO:0000313" key="3">
    <source>
        <dbReference type="EMBL" id="SMP57984.1"/>
    </source>
</evidence>
<feature type="compositionally biased region" description="Basic and acidic residues" evidence="1">
    <location>
        <begin position="44"/>
        <end position="59"/>
    </location>
</feature>
<feature type="region of interest" description="Disordered" evidence="1">
    <location>
        <begin position="24"/>
        <end position="74"/>
    </location>
</feature>
<protein>
    <submittedName>
        <fullName evidence="3">Uncharacterized protein</fullName>
    </submittedName>
</protein>
<comment type="caution">
    <text evidence="3">The sequence shown here is derived from an EMBL/GenBank/DDBJ whole genome shotgun (WGS) entry which is preliminary data.</text>
</comment>
<feature type="chain" id="PRO_5046524531" evidence="2">
    <location>
        <begin position="22"/>
        <end position="436"/>
    </location>
</feature>